<dbReference type="RefSeq" id="WP_100202296.1">
    <property type="nucleotide sequence ID" value="NZ_PGGW01000049.1"/>
</dbReference>
<proteinExistence type="predicted"/>
<keyword evidence="2" id="KW-1185">Reference proteome</keyword>
<name>A0A2M8LYP7_9ACTN</name>
<dbReference type="AlphaFoldDB" id="A0A2M8LYP7"/>
<evidence type="ECO:0000313" key="1">
    <source>
        <dbReference type="EMBL" id="PJE97096.1"/>
    </source>
</evidence>
<accession>A0A2M8LYP7</accession>
<dbReference type="EMBL" id="PGGW01000049">
    <property type="protein sequence ID" value="PJE97096.1"/>
    <property type="molecule type" value="Genomic_DNA"/>
</dbReference>
<protein>
    <submittedName>
        <fullName evidence="1">Uncharacterized protein</fullName>
    </submittedName>
</protein>
<dbReference type="Proteomes" id="UP000230407">
    <property type="component" value="Unassembled WGS sequence"/>
</dbReference>
<reference evidence="1 2" key="1">
    <citation type="submission" date="2017-11" db="EMBL/GenBank/DDBJ databases">
        <title>Streptomyces carmine sp. nov., a novel actinomycete isolated from Sophora alopecuroides in Xinjiang, China.</title>
        <authorList>
            <person name="Wang Y."/>
            <person name="Luo X."/>
            <person name="Wan C."/>
            <person name="Zhang L."/>
        </authorList>
    </citation>
    <scope>NUCLEOTIDE SEQUENCE [LARGE SCALE GENOMIC DNA]</scope>
    <source>
        <strain evidence="1 2">TRM SA0054</strain>
    </source>
</reference>
<sequence>MTSTPRLDRITAGGTNEVFDRIRLADGHTLSLKTRPGADTADEVFLFPGLTVPNTEAWENEDQWEGWLTGGDLGGEPLYLDVPIDAVRDLILQHGGEHEDQESEEPAPGTEEAAPDLLPQIAYLHGRFKDGYTPDDVRNVFECIYTAGGPYLVCVWDYADEYGFGGDSQFYAEDEDGDLFEVQPDIHQWLSGQQETPGRMDTWVCAPVTEPTEFPVGDDFHNYARLDRTGG</sequence>
<organism evidence="1 2">
    <name type="scientific">Streptomyces carminius</name>
    <dbReference type="NCBI Taxonomy" id="2665496"/>
    <lineage>
        <taxon>Bacteria</taxon>
        <taxon>Bacillati</taxon>
        <taxon>Actinomycetota</taxon>
        <taxon>Actinomycetes</taxon>
        <taxon>Kitasatosporales</taxon>
        <taxon>Streptomycetaceae</taxon>
        <taxon>Streptomyces</taxon>
    </lineage>
</organism>
<gene>
    <name evidence="1" type="ORF">CUT44_14010</name>
</gene>
<comment type="caution">
    <text evidence="1">The sequence shown here is derived from an EMBL/GenBank/DDBJ whole genome shotgun (WGS) entry which is preliminary data.</text>
</comment>
<evidence type="ECO:0000313" key="2">
    <source>
        <dbReference type="Proteomes" id="UP000230407"/>
    </source>
</evidence>